<organism evidence="5 6">
    <name type="scientific">Streptomyces polygonati</name>
    <dbReference type="NCBI Taxonomy" id="1617087"/>
    <lineage>
        <taxon>Bacteria</taxon>
        <taxon>Bacillati</taxon>
        <taxon>Actinomycetota</taxon>
        <taxon>Actinomycetes</taxon>
        <taxon>Kitasatosporales</taxon>
        <taxon>Streptomycetaceae</taxon>
        <taxon>Streptomyces</taxon>
    </lineage>
</organism>
<evidence type="ECO:0000256" key="3">
    <source>
        <dbReference type="PROSITE-ProRule" id="PRU00221"/>
    </source>
</evidence>
<feature type="repeat" description="WD" evidence="3">
    <location>
        <begin position="180"/>
        <end position="221"/>
    </location>
</feature>
<dbReference type="InterPro" id="IPR027417">
    <property type="entry name" value="P-loop_NTPase"/>
</dbReference>
<protein>
    <submittedName>
        <fullName evidence="5">TIR domain-containing protein</fullName>
    </submittedName>
</protein>
<dbReference type="InterPro" id="IPR000157">
    <property type="entry name" value="TIR_dom"/>
</dbReference>
<dbReference type="InterPro" id="IPR015943">
    <property type="entry name" value="WD40/YVTN_repeat-like_dom_sf"/>
</dbReference>
<accession>A0ABV8HK60</accession>
<sequence length="990" mass="108196">MNAPTEISSYFQVPDRHVAQHFAWDPGEERLAICCVDSDNLSSSNKILVYERGPHSYAWWNIPAEKVAWAPRGQRIATAYGNQVSTWNLETGQVESMGSLTHHVFSLSWSGDGTSIAVGSRGGGMELLDAENLAPVRRLPDTGGNTALAWSARGDLAWGNAGALWVIGAGLTDVPRTISLAGLKMRLTALAWSPDGGMLAGCGGDSSVRIWAVRDSGPAEERVLENAHGIPLVGVGFTADGAMLYVMDTSGRYQFWDLASWAAVSTIEGTLAATPLRPFGKVLAATGELVHADLSGTAVSFSSVPANVPSASQPPVQYKNAKVVVVGDTGVGKSGLSLVLSQQAFMPTESTHGRHVWTLERETVQTVAYTKEIRESHLWDLAGQPGYRLVHRLSLRDTTVALVVFDSRSETDPFRGISYWARALDQSAGDSALHKVLVSARSDRGGLSASDQRTRLIVEQFGFSAYFETSAKSGVNVSELRAAILDSIDWDRVPTIVAPRIFFQVQQFLWREKEMGSLLASKRELYDQFQALVGEVDDTVFDVCLSRLQTAGLVAKVTFQDRWLLQPEALDSYVASLGHAARAEPDGLGFISERSAISGEFEHEEIAQGNDESVMLLTAVEEVVGRGLAYRTPTEKGPMLVFPSEIRLDAPDLPGTYTPTVSFEFTGPVSAIYATIAVRLINSLAFAQHSLFRNAIVLTGSTPAQVCGFFVEYPDAFDDSAGRLVAFFGDRTEKELKLQFLRYIHTQIQQLALPDSVDRQRVYQCPDGHPTVSPSIVSLSRKEGRTSVPCPLCGHMMPLDELVEEVSVSDRATEHWAKESEHQQERQSRLAVLPAREREHRFHVFISYNSADRAQIERLNAALREEGIAPWVDDETIKAGTQYIPQLEEILDTVPAMVVAIGPHSMGRWQLQEYSVFLQRHVEARLNTNPARLIPVLLPGGPDKSSLPAFLRNFHIIDLREGVGGAKGAEGLKHLSSTILATGSELEVRA</sequence>
<comment type="caution">
    <text evidence="5">The sequence shown here is derived from an EMBL/GenBank/DDBJ whole genome shotgun (WGS) entry which is preliminary data.</text>
</comment>
<proteinExistence type="predicted"/>
<keyword evidence="6" id="KW-1185">Reference proteome</keyword>
<feature type="domain" description="TIR" evidence="4">
    <location>
        <begin position="840"/>
        <end position="979"/>
    </location>
</feature>
<dbReference type="PANTHER" id="PTHR19879:SF9">
    <property type="entry name" value="TRANSCRIPTION INITIATION FACTOR TFIID SUBUNIT 5"/>
    <property type="match status" value="1"/>
</dbReference>
<dbReference type="InterPro" id="IPR035897">
    <property type="entry name" value="Toll_tir_struct_dom_sf"/>
</dbReference>
<dbReference type="InterPro" id="IPR001680">
    <property type="entry name" value="WD40_rpt"/>
</dbReference>
<dbReference type="Pfam" id="PF00400">
    <property type="entry name" value="WD40"/>
    <property type="match status" value="2"/>
</dbReference>
<gene>
    <name evidence="5" type="ORF">ACFO3J_13200</name>
</gene>
<dbReference type="SMART" id="SM00175">
    <property type="entry name" value="RAB"/>
    <property type="match status" value="1"/>
</dbReference>
<name>A0ABV8HK60_9ACTN</name>
<dbReference type="SMART" id="SM00174">
    <property type="entry name" value="RHO"/>
    <property type="match status" value="1"/>
</dbReference>
<dbReference type="PROSITE" id="PS50082">
    <property type="entry name" value="WD_REPEATS_2"/>
    <property type="match status" value="1"/>
</dbReference>
<evidence type="ECO:0000313" key="6">
    <source>
        <dbReference type="Proteomes" id="UP001595765"/>
    </source>
</evidence>
<keyword evidence="3" id="KW-0853">WD repeat</keyword>
<reference evidence="6" key="1">
    <citation type="journal article" date="2019" name="Int. J. Syst. Evol. Microbiol.">
        <title>The Global Catalogue of Microorganisms (GCM) 10K type strain sequencing project: providing services to taxonomists for standard genome sequencing and annotation.</title>
        <authorList>
            <consortium name="The Broad Institute Genomics Platform"/>
            <consortium name="The Broad Institute Genome Sequencing Center for Infectious Disease"/>
            <person name="Wu L."/>
            <person name="Ma J."/>
        </authorList>
    </citation>
    <scope>NUCLEOTIDE SEQUENCE [LARGE SCALE GENOMIC DNA]</scope>
    <source>
        <strain evidence="6">CGMCC 4.7237</strain>
    </source>
</reference>
<dbReference type="Pfam" id="PF13676">
    <property type="entry name" value="TIR_2"/>
    <property type="match status" value="1"/>
</dbReference>
<dbReference type="InterPro" id="IPR005225">
    <property type="entry name" value="Small_GTP-bd"/>
</dbReference>
<evidence type="ECO:0000256" key="2">
    <source>
        <dbReference type="ARBA" id="ARBA00023134"/>
    </source>
</evidence>
<dbReference type="RefSeq" id="WP_386429405.1">
    <property type="nucleotide sequence ID" value="NZ_JBHSBB010000010.1"/>
</dbReference>
<dbReference type="Gene3D" id="3.40.50.10140">
    <property type="entry name" value="Toll/interleukin-1 receptor homology (TIR) domain"/>
    <property type="match status" value="1"/>
</dbReference>
<evidence type="ECO:0000313" key="5">
    <source>
        <dbReference type="EMBL" id="MFC4032437.1"/>
    </source>
</evidence>
<dbReference type="PROSITE" id="PS50294">
    <property type="entry name" value="WD_REPEATS_REGION"/>
    <property type="match status" value="1"/>
</dbReference>
<dbReference type="SUPFAM" id="SSF52540">
    <property type="entry name" value="P-loop containing nucleoside triphosphate hydrolases"/>
    <property type="match status" value="1"/>
</dbReference>
<dbReference type="InterPro" id="IPR001806">
    <property type="entry name" value="Small_GTPase"/>
</dbReference>
<keyword evidence="2" id="KW-0342">GTP-binding</keyword>
<dbReference type="PROSITE" id="PS50104">
    <property type="entry name" value="TIR"/>
    <property type="match status" value="1"/>
</dbReference>
<dbReference type="PANTHER" id="PTHR19879">
    <property type="entry name" value="TRANSCRIPTION INITIATION FACTOR TFIID"/>
    <property type="match status" value="1"/>
</dbReference>
<dbReference type="SMART" id="SM00320">
    <property type="entry name" value="WD40"/>
    <property type="match status" value="4"/>
</dbReference>
<dbReference type="SUPFAM" id="SSF50978">
    <property type="entry name" value="WD40 repeat-like"/>
    <property type="match status" value="1"/>
</dbReference>
<dbReference type="Gene3D" id="2.130.10.10">
    <property type="entry name" value="YVTN repeat-like/Quinoprotein amine dehydrogenase"/>
    <property type="match status" value="2"/>
</dbReference>
<evidence type="ECO:0000259" key="4">
    <source>
        <dbReference type="PROSITE" id="PS50104"/>
    </source>
</evidence>
<dbReference type="Proteomes" id="UP001595765">
    <property type="component" value="Unassembled WGS sequence"/>
</dbReference>
<evidence type="ECO:0000256" key="1">
    <source>
        <dbReference type="ARBA" id="ARBA00022741"/>
    </source>
</evidence>
<dbReference type="NCBIfam" id="TIGR00231">
    <property type="entry name" value="small_GTP"/>
    <property type="match status" value="1"/>
</dbReference>
<dbReference type="Gene3D" id="3.40.50.300">
    <property type="entry name" value="P-loop containing nucleotide triphosphate hydrolases"/>
    <property type="match status" value="1"/>
</dbReference>
<dbReference type="Pfam" id="PF00071">
    <property type="entry name" value="Ras"/>
    <property type="match status" value="1"/>
</dbReference>
<keyword evidence="1" id="KW-0547">Nucleotide-binding</keyword>
<dbReference type="SMART" id="SM00173">
    <property type="entry name" value="RAS"/>
    <property type="match status" value="1"/>
</dbReference>
<dbReference type="EMBL" id="JBHSBB010000010">
    <property type="protein sequence ID" value="MFC4032437.1"/>
    <property type="molecule type" value="Genomic_DNA"/>
</dbReference>
<dbReference type="PRINTS" id="PR00449">
    <property type="entry name" value="RASTRNSFRMNG"/>
</dbReference>
<dbReference type="SUPFAM" id="SSF52200">
    <property type="entry name" value="Toll/Interleukin receptor TIR domain"/>
    <property type="match status" value="1"/>
</dbReference>
<dbReference type="InterPro" id="IPR036322">
    <property type="entry name" value="WD40_repeat_dom_sf"/>
</dbReference>
<dbReference type="PROSITE" id="PS51419">
    <property type="entry name" value="RAB"/>
    <property type="match status" value="1"/>
</dbReference>